<dbReference type="InterPro" id="IPR013149">
    <property type="entry name" value="ADH-like_C"/>
</dbReference>
<dbReference type="EMBL" id="BARS01045057">
    <property type="protein sequence ID" value="GAG29146.1"/>
    <property type="molecule type" value="Genomic_DNA"/>
</dbReference>
<dbReference type="PANTHER" id="PTHR43880">
    <property type="entry name" value="ALCOHOL DEHYDROGENASE"/>
    <property type="match status" value="1"/>
</dbReference>
<dbReference type="Gene3D" id="3.90.180.10">
    <property type="entry name" value="Medium-chain alcohol dehydrogenases, catalytic domain"/>
    <property type="match status" value="1"/>
</dbReference>
<gene>
    <name evidence="5" type="ORF">S01H1_67986</name>
</gene>
<dbReference type="SUPFAM" id="SSF50129">
    <property type="entry name" value="GroES-like"/>
    <property type="match status" value="1"/>
</dbReference>
<dbReference type="Pfam" id="PF00107">
    <property type="entry name" value="ADH_zinc_N"/>
    <property type="match status" value="1"/>
</dbReference>
<dbReference type="GO" id="GO:0008270">
    <property type="term" value="F:zinc ion binding"/>
    <property type="evidence" value="ECO:0007669"/>
    <property type="project" value="TreeGrafter"/>
</dbReference>
<dbReference type="InterPro" id="IPR036291">
    <property type="entry name" value="NAD(P)-bd_dom_sf"/>
</dbReference>
<keyword evidence="2" id="KW-0862">Zinc</keyword>
<name>X0XWJ9_9ZZZZ</name>
<dbReference type="PANTHER" id="PTHR43880:SF12">
    <property type="entry name" value="ALCOHOL DEHYDROGENASE CLASS-3"/>
    <property type="match status" value="1"/>
</dbReference>
<accession>X0XWJ9</accession>
<dbReference type="AlphaFoldDB" id="X0XWJ9"/>
<feature type="non-terminal residue" evidence="5">
    <location>
        <position position="248"/>
    </location>
</feature>
<sequence length="248" mass="26932">DGVTAVKEGDHVVLHWRKGAGIEAEPPRYKWGEIIVGAGPIATFSEYAVISENRMTRISDDYPFDIAALMGCAVTTGLGIINNEAKLKTGESIAVIGCGGVGLNVIQGAVMVSANPIYGVDIYEGKRNMARCFGVTEAFHAVERIPVEVDVVVECTGIPEIIEQALKVTALGGRLILVGQPRHNQNLIIQGIRQHYCGKTILDSQGGLTDPAVDIPRYLELYRRGKLKLDNLITHRYPLTQINTAIEK</sequence>
<protein>
    <recommendedName>
        <fullName evidence="4">Alcohol dehydrogenase-like C-terminal domain-containing protein</fullName>
    </recommendedName>
</protein>
<feature type="non-terminal residue" evidence="5">
    <location>
        <position position="1"/>
    </location>
</feature>
<organism evidence="5">
    <name type="scientific">marine sediment metagenome</name>
    <dbReference type="NCBI Taxonomy" id="412755"/>
    <lineage>
        <taxon>unclassified sequences</taxon>
        <taxon>metagenomes</taxon>
        <taxon>ecological metagenomes</taxon>
    </lineage>
</organism>
<evidence type="ECO:0000256" key="1">
    <source>
        <dbReference type="ARBA" id="ARBA00022723"/>
    </source>
</evidence>
<comment type="caution">
    <text evidence="5">The sequence shown here is derived from an EMBL/GenBank/DDBJ whole genome shotgun (WGS) entry which is preliminary data.</text>
</comment>
<evidence type="ECO:0000256" key="3">
    <source>
        <dbReference type="ARBA" id="ARBA00023027"/>
    </source>
</evidence>
<keyword evidence="1" id="KW-0479">Metal-binding</keyword>
<reference evidence="5" key="1">
    <citation type="journal article" date="2014" name="Front. Microbiol.">
        <title>High frequency of phylogenetically diverse reductive dehalogenase-homologous genes in deep subseafloor sedimentary metagenomes.</title>
        <authorList>
            <person name="Kawai M."/>
            <person name="Futagami T."/>
            <person name="Toyoda A."/>
            <person name="Takaki Y."/>
            <person name="Nishi S."/>
            <person name="Hori S."/>
            <person name="Arai W."/>
            <person name="Tsubouchi T."/>
            <person name="Morono Y."/>
            <person name="Uchiyama I."/>
            <person name="Ito T."/>
            <person name="Fujiyama A."/>
            <person name="Inagaki F."/>
            <person name="Takami H."/>
        </authorList>
    </citation>
    <scope>NUCLEOTIDE SEQUENCE</scope>
    <source>
        <strain evidence="5">Expedition CK06-06</strain>
    </source>
</reference>
<feature type="domain" description="Alcohol dehydrogenase-like C-terminal" evidence="4">
    <location>
        <begin position="100"/>
        <end position="207"/>
    </location>
</feature>
<proteinExistence type="predicted"/>
<evidence type="ECO:0000259" key="4">
    <source>
        <dbReference type="Pfam" id="PF00107"/>
    </source>
</evidence>
<dbReference type="GO" id="GO:0051903">
    <property type="term" value="F:S-(hydroxymethyl)glutathione dehydrogenase [NAD(P)+] activity"/>
    <property type="evidence" value="ECO:0007669"/>
    <property type="project" value="TreeGrafter"/>
</dbReference>
<dbReference type="SUPFAM" id="SSF51735">
    <property type="entry name" value="NAD(P)-binding Rossmann-fold domains"/>
    <property type="match status" value="1"/>
</dbReference>
<evidence type="ECO:0000313" key="5">
    <source>
        <dbReference type="EMBL" id="GAG29146.1"/>
    </source>
</evidence>
<keyword evidence="3" id="KW-0520">NAD</keyword>
<dbReference type="InterPro" id="IPR011032">
    <property type="entry name" value="GroES-like_sf"/>
</dbReference>
<dbReference type="Gene3D" id="3.40.50.720">
    <property type="entry name" value="NAD(P)-binding Rossmann-like Domain"/>
    <property type="match status" value="1"/>
</dbReference>
<dbReference type="GO" id="GO:0046294">
    <property type="term" value="P:formaldehyde catabolic process"/>
    <property type="evidence" value="ECO:0007669"/>
    <property type="project" value="TreeGrafter"/>
</dbReference>
<evidence type="ECO:0000256" key="2">
    <source>
        <dbReference type="ARBA" id="ARBA00022833"/>
    </source>
</evidence>
<dbReference type="GO" id="GO:0005829">
    <property type="term" value="C:cytosol"/>
    <property type="evidence" value="ECO:0007669"/>
    <property type="project" value="TreeGrafter"/>
</dbReference>